<dbReference type="Proteomes" id="UP001156940">
    <property type="component" value="Unassembled WGS sequence"/>
</dbReference>
<evidence type="ECO:0008006" key="3">
    <source>
        <dbReference type="Google" id="ProtNLM"/>
    </source>
</evidence>
<dbReference type="EMBL" id="JARXRM010000028">
    <property type="protein sequence ID" value="MDH5822986.1"/>
    <property type="molecule type" value="Genomic_DNA"/>
</dbReference>
<accession>A0ABT6J833</accession>
<proteinExistence type="predicted"/>
<sequence length="793" mass="87030">MFKPLIFLLLLCLAIVLALPSLSPSHSDTRAQPGGQSHSQRDEIIANASDAIRAYDSEDLQSFHGHYSSLRYLAMPSPGIAMPAFERLSADLKDFFYVEFNVPSQTPEKILLDVVVDGDLVGHVRGGNDIQISFVNSWKWANITAPRRRPEQGLASLRVARARGHLRLCLNQRCVTSDEAGNFPKEIALHSRTPEAHLFNLQMIDSSGRRDWMESNGSLTREAPAPRRVLAWERMSKTIYHTALNLYAGFILCAQERSTTPDDCATIRKRAPAVAGAMALQLAQWPNWRTYDATAPAGSLPLNTGFSAWDKGNWANGYLPYAVMLLAHLADGANWGETSEAVLPAYRILGEQYLRNELFHERAGHWIKRSNNHGGIILGNGYAAQLLANQCREDELAADLRASFRKVAEGSFLNGVYAESFTYLQVFVLESFPAVFTRQQCFGETFPAAFSQLYGDVSLSEIAAASHFLTTPDGGALVPFGDCCGTSVWRKDSLEVLSRAYPALHDSVEKGLYGMEGNPAFVFLSSDGAATEVGSDSHPDAGTHLSSGSALECFHSGLGIAAGRVDTGMGLLQSAISSTRLHFTHNKDWDLGSVYLALDGDVIIGERLDGDPGRHRQATRHSTAWIERVVDQYPGCFSDSTEDCPSRTINGEIQNQAGTEGTCSARARLNSGSNSFREWKLQTSPEGIARVRIADFIDTRNDGQVLFAHFELPGDVSRVEDGQTLRIVRDRWQADIQINGYQIARMQPKQTEYGTYTSLDLSSPELPPAADPTAAGTVTITIRPRGEGRARQQ</sequence>
<evidence type="ECO:0000313" key="1">
    <source>
        <dbReference type="EMBL" id="MDH5822986.1"/>
    </source>
</evidence>
<keyword evidence="2" id="KW-1185">Reference proteome</keyword>
<dbReference type="RefSeq" id="WP_280574016.1">
    <property type="nucleotide sequence ID" value="NZ_JARXRM010000028.1"/>
</dbReference>
<organism evidence="1 2">
    <name type="scientific">Luteimonas endophytica</name>
    <dbReference type="NCBI Taxonomy" id="3042023"/>
    <lineage>
        <taxon>Bacteria</taxon>
        <taxon>Pseudomonadati</taxon>
        <taxon>Pseudomonadota</taxon>
        <taxon>Gammaproteobacteria</taxon>
        <taxon>Lysobacterales</taxon>
        <taxon>Lysobacteraceae</taxon>
        <taxon>Luteimonas</taxon>
    </lineage>
</organism>
<comment type="caution">
    <text evidence="1">The sequence shown here is derived from an EMBL/GenBank/DDBJ whole genome shotgun (WGS) entry which is preliminary data.</text>
</comment>
<gene>
    <name evidence="1" type="ORF">QFW77_08285</name>
</gene>
<protein>
    <recommendedName>
        <fullName evidence="3">Heparinase</fullName>
    </recommendedName>
</protein>
<reference evidence="1 2" key="1">
    <citation type="submission" date="2023-04" db="EMBL/GenBank/DDBJ databases">
        <title>Luteimonas endophyticus RD2P54.</title>
        <authorList>
            <person name="Sun J.-Q."/>
        </authorList>
    </citation>
    <scope>NUCLEOTIDE SEQUENCE [LARGE SCALE GENOMIC DNA]</scope>
    <source>
        <strain evidence="1 2">RD2P54</strain>
    </source>
</reference>
<evidence type="ECO:0000313" key="2">
    <source>
        <dbReference type="Proteomes" id="UP001156940"/>
    </source>
</evidence>
<name>A0ABT6J833_9GAMM</name>